<dbReference type="InterPro" id="IPR036188">
    <property type="entry name" value="FAD/NAD-bd_sf"/>
</dbReference>
<evidence type="ECO:0000256" key="4">
    <source>
        <dbReference type="ARBA" id="ARBA00023002"/>
    </source>
</evidence>
<feature type="domain" description="FAD/NAD(P)-binding" evidence="5">
    <location>
        <begin position="11"/>
        <end position="304"/>
    </location>
</feature>
<evidence type="ECO:0000313" key="6">
    <source>
        <dbReference type="EMBL" id="KPL54685.1"/>
    </source>
</evidence>
<accession>A0A0P6VTV1</accession>
<dbReference type="NCBIfam" id="TIGR03169">
    <property type="entry name" value="Nterm_to_SelD"/>
    <property type="match status" value="1"/>
</dbReference>
<dbReference type="RefSeq" id="WP_054360851.1">
    <property type="nucleotide sequence ID" value="NZ_LJYW01000001.1"/>
</dbReference>
<dbReference type="GO" id="GO:0003955">
    <property type="term" value="F:NAD(P)H dehydrogenase (quinone) activity"/>
    <property type="evidence" value="ECO:0007669"/>
    <property type="project" value="TreeGrafter"/>
</dbReference>
<dbReference type="PANTHER" id="PTHR42913:SF9">
    <property type="entry name" value="SLR1591 PROTEIN"/>
    <property type="match status" value="1"/>
</dbReference>
<keyword evidence="3" id="KW-0274">FAD</keyword>
<evidence type="ECO:0000259" key="5">
    <source>
        <dbReference type="Pfam" id="PF07992"/>
    </source>
</evidence>
<reference evidence="6 7" key="2">
    <citation type="submission" date="2015-10" db="EMBL/GenBank/DDBJ databases">
        <title>Draft Genome Sequence of Prosthecomicrobium hirschii ATCC 27832.</title>
        <authorList>
            <person name="Daniel J."/>
            <person name="Givan S.A."/>
            <person name="Brun Y.V."/>
            <person name="Brown P.J."/>
        </authorList>
    </citation>
    <scope>NUCLEOTIDE SEQUENCE [LARGE SCALE GENOMIC DNA]</scope>
    <source>
        <strain evidence="6 7">16</strain>
    </source>
</reference>
<organism evidence="6 7">
    <name type="scientific">Prosthecodimorpha hirschii</name>
    <dbReference type="NCBI Taxonomy" id="665126"/>
    <lineage>
        <taxon>Bacteria</taxon>
        <taxon>Pseudomonadati</taxon>
        <taxon>Pseudomonadota</taxon>
        <taxon>Alphaproteobacteria</taxon>
        <taxon>Hyphomicrobiales</taxon>
        <taxon>Ancalomicrobiaceae</taxon>
        <taxon>Prosthecodimorpha</taxon>
    </lineage>
</organism>
<gene>
    <name evidence="6" type="ORF">ABB55_22685</name>
</gene>
<dbReference type="Gene3D" id="3.50.50.100">
    <property type="match status" value="1"/>
</dbReference>
<dbReference type="Pfam" id="PF07992">
    <property type="entry name" value="Pyr_redox_2"/>
    <property type="match status" value="1"/>
</dbReference>
<dbReference type="SUPFAM" id="SSF51905">
    <property type="entry name" value="FAD/NAD(P)-binding domain"/>
    <property type="match status" value="2"/>
</dbReference>
<evidence type="ECO:0000256" key="2">
    <source>
        <dbReference type="ARBA" id="ARBA00022630"/>
    </source>
</evidence>
<dbReference type="InterPro" id="IPR051169">
    <property type="entry name" value="NADH-Q_oxidoreductase"/>
</dbReference>
<keyword evidence="2" id="KW-0285">Flavoprotein</keyword>
<dbReference type="InterPro" id="IPR023753">
    <property type="entry name" value="FAD/NAD-binding_dom"/>
</dbReference>
<comment type="cofactor">
    <cofactor evidence="1">
        <name>FAD</name>
        <dbReference type="ChEBI" id="CHEBI:57692"/>
    </cofactor>
</comment>
<reference evidence="6 7" key="1">
    <citation type="submission" date="2015-09" db="EMBL/GenBank/DDBJ databases">
        <authorList>
            <person name="Jackson K.R."/>
            <person name="Lunt B.L."/>
            <person name="Fisher J.N.B."/>
            <person name="Gardner A.V."/>
            <person name="Bailey M.E."/>
            <person name="Deus L.M."/>
            <person name="Earl A.S."/>
            <person name="Gibby P.D."/>
            <person name="Hartmann K.A."/>
            <person name="Liu J.E."/>
            <person name="Manci A.M."/>
            <person name="Nielsen D.A."/>
            <person name="Solomon M.B."/>
            <person name="Breakwell D.P."/>
            <person name="Burnett S.H."/>
            <person name="Grose J.H."/>
        </authorList>
    </citation>
    <scope>NUCLEOTIDE SEQUENCE [LARGE SCALE GENOMIC DNA]</scope>
    <source>
        <strain evidence="6 7">16</strain>
    </source>
</reference>
<dbReference type="InterPro" id="IPR017584">
    <property type="entry name" value="Pyridine_nucleo_diS_OxRdtase_N"/>
</dbReference>
<dbReference type="PRINTS" id="PR00368">
    <property type="entry name" value="FADPNR"/>
</dbReference>
<evidence type="ECO:0000256" key="3">
    <source>
        <dbReference type="ARBA" id="ARBA00022827"/>
    </source>
</evidence>
<dbReference type="EMBL" id="LJYW01000001">
    <property type="protein sequence ID" value="KPL54685.1"/>
    <property type="molecule type" value="Genomic_DNA"/>
</dbReference>
<dbReference type="PANTHER" id="PTHR42913">
    <property type="entry name" value="APOPTOSIS-INDUCING FACTOR 1"/>
    <property type="match status" value="1"/>
</dbReference>
<comment type="caution">
    <text evidence="6">The sequence shown here is derived from an EMBL/GenBank/DDBJ whole genome shotgun (WGS) entry which is preliminary data.</text>
</comment>
<sequence>MSASGARRHGIVLVGGGHAHVQVMTRMAAAQRSGIPLTLIARDLDTPYSGMLPGHVAGLYRRDEIHIDLVRLAAATGTRLIHAAANGIDRAARTVRLEGHPPVAYDLLSIDVGITPDLSEMAGADRHAVAVKPIGGFLDRLEALRAAAARPDGPRRIVVIGGGAAGVELVLALHARLRADAAAAGRDPDGFAFALVTAAPLVPTLNAGIRRRVARALAARGIAVHGEARVVAIEPDHVRTAAGAAIAADAVLVSTRARAPAWLATTGLALAPDGSVAVGPTLQSLTDPTILAAGDCAAMVASPREKAGVFAVRQGPILAENLIALARGTPLRDYRPQRRFLVLIATADGRAIGGRGPWLAFEGRWVWAWKDHIDRRFLRTFTDFTA</sequence>
<name>A0A0P6VTV1_9HYPH</name>
<evidence type="ECO:0000256" key="1">
    <source>
        <dbReference type="ARBA" id="ARBA00001974"/>
    </source>
</evidence>
<protein>
    <recommendedName>
        <fullName evidence="5">FAD/NAD(P)-binding domain-containing protein</fullName>
    </recommendedName>
</protein>
<keyword evidence="7" id="KW-1185">Reference proteome</keyword>
<dbReference type="GO" id="GO:0019646">
    <property type="term" value="P:aerobic electron transport chain"/>
    <property type="evidence" value="ECO:0007669"/>
    <property type="project" value="TreeGrafter"/>
</dbReference>
<dbReference type="Proteomes" id="UP000048984">
    <property type="component" value="Unassembled WGS sequence"/>
</dbReference>
<evidence type="ECO:0000313" key="7">
    <source>
        <dbReference type="Proteomes" id="UP000048984"/>
    </source>
</evidence>
<proteinExistence type="predicted"/>
<dbReference type="AlphaFoldDB" id="A0A0P6VTV1"/>
<keyword evidence="4" id="KW-0560">Oxidoreductase</keyword>
<dbReference type="STRING" id="665126.ABB55_22685"/>